<feature type="transmembrane region" description="Helical" evidence="6">
    <location>
        <begin position="267"/>
        <end position="287"/>
    </location>
</feature>
<dbReference type="RefSeq" id="XP_031436210.1">
    <property type="nucleotide sequence ID" value="XM_031580350.2"/>
</dbReference>
<dbReference type="KEGG" id="char:105909463"/>
<dbReference type="PANTHER" id="PTHR12372">
    <property type="entry name" value="PECANEX"/>
    <property type="match status" value="1"/>
</dbReference>
<evidence type="ECO:0000256" key="7">
    <source>
        <dbReference type="SAM" id="MobiDB-lite"/>
    </source>
</evidence>
<evidence type="ECO:0000256" key="1">
    <source>
        <dbReference type="ARBA" id="ARBA00004141"/>
    </source>
</evidence>
<feature type="region of interest" description="Disordered" evidence="7">
    <location>
        <begin position="804"/>
        <end position="862"/>
    </location>
</feature>
<feature type="transmembrane region" description="Helical" evidence="6">
    <location>
        <begin position="70"/>
        <end position="95"/>
    </location>
</feature>
<dbReference type="Pfam" id="PF05041">
    <property type="entry name" value="Pecanex_C"/>
    <property type="match status" value="1"/>
</dbReference>
<feature type="transmembrane region" description="Helical" evidence="6">
    <location>
        <begin position="239"/>
        <end position="260"/>
    </location>
</feature>
<feature type="transmembrane region" description="Helical" evidence="6">
    <location>
        <begin position="166"/>
        <end position="192"/>
    </location>
</feature>
<dbReference type="InterPro" id="IPR007735">
    <property type="entry name" value="Pecanex_C"/>
</dbReference>
<feature type="transmembrane region" description="Helical" evidence="6">
    <location>
        <begin position="39"/>
        <end position="64"/>
    </location>
</feature>
<evidence type="ECO:0000313" key="11">
    <source>
        <dbReference type="RefSeq" id="XP_031436209.1"/>
    </source>
</evidence>
<dbReference type="CTD" id="64430"/>
<dbReference type="GO" id="GO:0016020">
    <property type="term" value="C:membrane"/>
    <property type="evidence" value="ECO:0007669"/>
    <property type="project" value="UniProtKB-SubCell"/>
</dbReference>
<evidence type="ECO:0000256" key="2">
    <source>
        <dbReference type="ARBA" id="ARBA00010170"/>
    </source>
</evidence>
<keyword evidence="9" id="KW-1185">Reference proteome</keyword>
<feature type="transmembrane region" description="Helical" evidence="6">
    <location>
        <begin position="293"/>
        <end position="326"/>
    </location>
</feature>
<reference evidence="10 11" key="1">
    <citation type="submission" date="2025-04" db="UniProtKB">
        <authorList>
            <consortium name="RefSeq"/>
        </authorList>
    </citation>
    <scope>IDENTIFICATION</scope>
</reference>
<evidence type="ECO:0000256" key="4">
    <source>
        <dbReference type="ARBA" id="ARBA00022989"/>
    </source>
</evidence>
<feature type="domain" description="Pecanex C-terminal" evidence="8">
    <location>
        <begin position="1047"/>
        <end position="1192"/>
    </location>
</feature>
<evidence type="ECO:0000313" key="9">
    <source>
        <dbReference type="Proteomes" id="UP000515152"/>
    </source>
</evidence>
<feature type="transmembrane region" description="Helical" evidence="6">
    <location>
        <begin position="461"/>
        <end position="481"/>
    </location>
</feature>
<evidence type="ECO:0000256" key="6">
    <source>
        <dbReference type="RuleBase" id="RU367089"/>
    </source>
</evidence>
<evidence type="ECO:0000313" key="10">
    <source>
        <dbReference type="RefSeq" id="XP_012693552.1"/>
    </source>
</evidence>
<feature type="compositionally biased region" description="Polar residues" evidence="7">
    <location>
        <begin position="811"/>
        <end position="831"/>
    </location>
</feature>
<sequence>MGPEVPLLNDYKQEFFWKRFPQTLLGGPRLKLGYCAPPYVYLHQLLLFLTPCMLGGVGTVLYQVGLLGDAYAATLSGGLMLAVAAILQTLAQCVARRSGVVQRLSAQNNILADEEEVEFSHCVAPETVRFIVPGKKFMVNVVLHTLLAGMLCGLGTWYLLPGSLSALYGGMGAAMPVFALSWVTLCSGEYALIVNTPPETATFQPQDTYEITALTRPLYILIFIAVDLIYRLTDPMNELRLACQVLHVVFVVLPVLWALGTLPPPDALLLWAMEQILVLGLGGSPMATNLRLLVMFLISAGVAVSTFFIPSTLGVVLFTVGMGYLLSQDGSQLGAVFGHRRAPSSTLSLGLKGLPLCLIFLAGAMANGGLLHHYLYEPTTHTGNLSLDGAPLEVLPSVRFNGAQAAVGYMLICLLVLSRGFREIQGVFLLGGTLRNPLYPRQMGCSQAFRRSCRCLRLAGYLRRVLLNLVSPFAMIAFLALDGSLQDLSTASLAVGFTRAFRMVWQSSEDALLQMVVVVLVRLGSIGAPATGWHSLGTGVQLLVVGLLIDRASQFISKLKFALTVIVTSWTETKQRRQSTSAMLALNAVLCPLLLAELVLSALLSAPLLPLFTLPIFLVGFPRPLRSWPGTPGTACPCPDSVYYQQLSTRLASALRGAIACGALGAAPPGSHFLCRFQDRVMWLTLLERGYGYCTLNIKGLELQETSCHTLEARRMDEVFEAALAQTHRPNHWRQMLNPHWGNTLTPCCALPVKLYSDARNVLTGIIDSHEHLRKLRGDYVKVLLWLLLQRCAQRDRLTPQLQEKAPLSPVANSSSSQRALQRDVQLSTHLPGSHSSTFSSSSSSSSSSPGQRGSLSSSADWLDDDDLFGPQITRRPAQPQERNFSLPGSVEVLSLYENMALSALPPLRPLGLGLPAADRGSGGLHDASSLPASQRRLSGPHSQLLPGEWRTAPLAPPQMLQLQPLIPSDWFHFAVGRLTVGGQHTVALLQEERDVLELFGQVSLSCLVALGLEAELPSPSLVFRLYGGGAPWSEALDWLKGRRELHQLALKAFRYSFKLLFDQASLGPLDSPEELQATLDEYEHHWYIGTATDHGWQESVRQEKPFLFSLGHDLAMGTYTGRVLTLQEQLVYVGQVCAEGVRGQWANLSWELLYATNDDEERYSIQAHPVLLRNLTVQAADPPLGYPIYSSAPLHLACL</sequence>
<dbReference type="AlphaFoldDB" id="A0A6P8GA31"/>
<evidence type="ECO:0000256" key="3">
    <source>
        <dbReference type="ARBA" id="ARBA00022692"/>
    </source>
</evidence>
<dbReference type="GeneID" id="105909463"/>
<feature type="compositionally biased region" description="Low complexity" evidence="7">
    <location>
        <begin position="833"/>
        <end position="861"/>
    </location>
</feature>
<dbReference type="OrthoDB" id="5979286at2759"/>
<organism evidence="9 11">
    <name type="scientific">Clupea harengus</name>
    <name type="common">Atlantic herring</name>
    <dbReference type="NCBI Taxonomy" id="7950"/>
    <lineage>
        <taxon>Eukaryota</taxon>
        <taxon>Metazoa</taxon>
        <taxon>Chordata</taxon>
        <taxon>Craniata</taxon>
        <taxon>Vertebrata</taxon>
        <taxon>Euteleostomi</taxon>
        <taxon>Actinopterygii</taxon>
        <taxon>Neopterygii</taxon>
        <taxon>Teleostei</taxon>
        <taxon>Clupei</taxon>
        <taxon>Clupeiformes</taxon>
        <taxon>Clupeoidei</taxon>
        <taxon>Clupeidae</taxon>
        <taxon>Clupea</taxon>
    </lineage>
</organism>
<gene>
    <name evidence="10 11 12" type="primary">pcnx4</name>
</gene>
<feature type="transmembrane region" description="Helical" evidence="6">
    <location>
        <begin position="584"/>
        <end position="609"/>
    </location>
</feature>
<feature type="transmembrane region" description="Helical" evidence="6">
    <location>
        <begin position="137"/>
        <end position="160"/>
    </location>
</feature>
<dbReference type="Proteomes" id="UP000515152">
    <property type="component" value="Chromosome 14"/>
</dbReference>
<evidence type="ECO:0000259" key="8">
    <source>
        <dbReference type="Pfam" id="PF05041"/>
    </source>
</evidence>
<dbReference type="GeneTree" id="ENSGT00940000156899"/>
<keyword evidence="4 6" id="KW-1133">Transmembrane helix</keyword>
<dbReference type="PANTHER" id="PTHR12372:SF6">
    <property type="entry name" value="PECANEX-LIKE PROTEIN 4"/>
    <property type="match status" value="1"/>
</dbReference>
<name>A0A6P8GA31_CLUHA</name>
<evidence type="ECO:0000313" key="12">
    <source>
        <dbReference type="RefSeq" id="XP_031436210.1"/>
    </source>
</evidence>
<comment type="subcellular location">
    <subcellularLocation>
        <location evidence="1 6">Membrane</location>
        <topology evidence="1 6">Multi-pass membrane protein</topology>
    </subcellularLocation>
</comment>
<comment type="similarity">
    <text evidence="2 6">Belongs to the pecanex family.</text>
</comment>
<dbReference type="RefSeq" id="XP_012693552.1">
    <property type="nucleotide sequence ID" value="XM_012838098.3"/>
</dbReference>
<feature type="transmembrane region" description="Helical" evidence="6">
    <location>
        <begin position="347"/>
        <end position="366"/>
    </location>
</feature>
<dbReference type="RefSeq" id="XP_031436209.1">
    <property type="nucleotide sequence ID" value="XM_031580349.1"/>
</dbReference>
<protein>
    <recommendedName>
        <fullName evidence="6">Pecanex-like protein</fullName>
    </recommendedName>
</protein>
<evidence type="ECO:0000256" key="5">
    <source>
        <dbReference type="ARBA" id="ARBA00023136"/>
    </source>
</evidence>
<dbReference type="InterPro" id="IPR039797">
    <property type="entry name" value="Pecanex"/>
</dbReference>
<feature type="transmembrane region" description="Helical" evidence="6">
    <location>
        <begin position="530"/>
        <end position="549"/>
    </location>
</feature>
<accession>A0A6P8GA31</accession>
<proteinExistence type="inferred from homology"/>
<keyword evidence="3 6" id="KW-0812">Transmembrane</keyword>
<keyword evidence="5 6" id="KW-0472">Membrane</keyword>